<proteinExistence type="predicted"/>
<feature type="transmembrane region" description="Helical" evidence="5">
    <location>
        <begin position="333"/>
        <end position="360"/>
    </location>
</feature>
<dbReference type="InterPro" id="IPR036259">
    <property type="entry name" value="MFS_trans_sf"/>
</dbReference>
<dbReference type="PANTHER" id="PTHR23531">
    <property type="entry name" value="QUINOLENE RESISTANCE PROTEIN NORA"/>
    <property type="match status" value="1"/>
</dbReference>
<dbReference type="EMBL" id="VSSQ01000029">
    <property type="protein sequence ID" value="MPL65748.1"/>
    <property type="molecule type" value="Genomic_DNA"/>
</dbReference>
<keyword evidence="2 5" id="KW-0812">Transmembrane</keyword>
<dbReference type="PROSITE" id="PS50850">
    <property type="entry name" value="MFS"/>
    <property type="match status" value="1"/>
</dbReference>
<keyword evidence="3 5" id="KW-1133">Transmembrane helix</keyword>
<reference evidence="7" key="1">
    <citation type="submission" date="2019-08" db="EMBL/GenBank/DDBJ databases">
        <authorList>
            <person name="Kucharzyk K."/>
            <person name="Murdoch R.W."/>
            <person name="Higgins S."/>
            <person name="Loffler F."/>
        </authorList>
    </citation>
    <scope>NUCLEOTIDE SEQUENCE</scope>
</reference>
<feature type="transmembrane region" description="Helical" evidence="5">
    <location>
        <begin position="136"/>
        <end position="160"/>
    </location>
</feature>
<comment type="caution">
    <text evidence="7">The sequence shown here is derived from an EMBL/GenBank/DDBJ whole genome shotgun (WGS) entry which is preliminary data.</text>
</comment>
<dbReference type="InterPro" id="IPR020846">
    <property type="entry name" value="MFS_dom"/>
</dbReference>
<evidence type="ECO:0000259" key="6">
    <source>
        <dbReference type="PROSITE" id="PS50850"/>
    </source>
</evidence>
<dbReference type="InterPro" id="IPR005829">
    <property type="entry name" value="Sugar_transporter_CS"/>
</dbReference>
<dbReference type="Pfam" id="PF07690">
    <property type="entry name" value="MFS_1"/>
    <property type="match status" value="1"/>
</dbReference>
<dbReference type="InterPro" id="IPR052714">
    <property type="entry name" value="MFS_Exporter"/>
</dbReference>
<feature type="transmembrane region" description="Helical" evidence="5">
    <location>
        <begin position="275"/>
        <end position="292"/>
    </location>
</feature>
<dbReference type="AlphaFoldDB" id="A0A644TFL7"/>
<dbReference type="PANTHER" id="PTHR23531:SF2">
    <property type="entry name" value="PERMEASE"/>
    <property type="match status" value="1"/>
</dbReference>
<dbReference type="InterPro" id="IPR011701">
    <property type="entry name" value="MFS"/>
</dbReference>
<organism evidence="7">
    <name type="scientific">bioreactor metagenome</name>
    <dbReference type="NCBI Taxonomy" id="1076179"/>
    <lineage>
        <taxon>unclassified sequences</taxon>
        <taxon>metagenomes</taxon>
        <taxon>ecological metagenomes</taxon>
    </lineage>
</organism>
<evidence type="ECO:0000256" key="2">
    <source>
        <dbReference type="ARBA" id="ARBA00022692"/>
    </source>
</evidence>
<protein>
    <submittedName>
        <fullName evidence="7">Multidrug resistance protein MdtG</fullName>
    </submittedName>
</protein>
<feature type="transmembrane region" description="Helical" evidence="5">
    <location>
        <begin position="166"/>
        <end position="186"/>
    </location>
</feature>
<feature type="transmembrane region" description="Helical" evidence="5">
    <location>
        <begin position="366"/>
        <end position="383"/>
    </location>
</feature>
<evidence type="ECO:0000256" key="3">
    <source>
        <dbReference type="ARBA" id="ARBA00022989"/>
    </source>
</evidence>
<dbReference type="Gene3D" id="1.20.1250.20">
    <property type="entry name" value="MFS general substrate transporter like domains"/>
    <property type="match status" value="1"/>
</dbReference>
<comment type="subcellular location">
    <subcellularLocation>
        <location evidence="1">Membrane</location>
        <topology evidence="1">Multi-pass membrane protein</topology>
    </subcellularLocation>
</comment>
<dbReference type="SUPFAM" id="SSF103473">
    <property type="entry name" value="MFS general substrate transporter"/>
    <property type="match status" value="1"/>
</dbReference>
<dbReference type="GO" id="GO:0016020">
    <property type="term" value="C:membrane"/>
    <property type="evidence" value="ECO:0007669"/>
    <property type="project" value="UniProtKB-SubCell"/>
</dbReference>
<gene>
    <name evidence="7" type="primary">mdtG_1</name>
    <name evidence="7" type="ORF">SDC9_11412</name>
</gene>
<feature type="transmembrane region" description="Helical" evidence="5">
    <location>
        <begin position="245"/>
        <end position="263"/>
    </location>
</feature>
<dbReference type="GO" id="GO:0022857">
    <property type="term" value="F:transmembrane transporter activity"/>
    <property type="evidence" value="ECO:0007669"/>
    <property type="project" value="InterPro"/>
</dbReference>
<feature type="transmembrane region" description="Helical" evidence="5">
    <location>
        <begin position="77"/>
        <end position="95"/>
    </location>
</feature>
<evidence type="ECO:0000313" key="7">
    <source>
        <dbReference type="EMBL" id="MPL65748.1"/>
    </source>
</evidence>
<sequence>MIKSKLWTKDFIIISATTFFVALTFYLLMTTMTMYAIERFNASQSQAGLASGIFVIGALLSRLLAGKYMEIIGRKKMLGGSLGLFLIATLLYFLVDNLSLLLVVRFIHGATFGVATTAMPTAIMDIIPVERRGEGIGYFSLSPTLATAIGPFLGILIMQYADFNMLFAICTGFSVMSSIIILLAQIPEAKITKKQREAMKGFTWQDFFEISAIPISMIMLLMGMAYSGILAFLNSYAIEINLTTAASFFFIVYAVFILISRPFTGRLLDVKGDNIVMYPALLLFTLSLVLLSQAESGFILLLAGALVGLGFGTIMSCAQAIATKEAPQHRIGLATATYFFCSDVGMGTGPILVGSIIPIVGFRGTFMTLAVAVFLSIGLYYLVHGKKAIYRNQPAHVRASGGGRC</sequence>
<evidence type="ECO:0000256" key="4">
    <source>
        <dbReference type="ARBA" id="ARBA00023136"/>
    </source>
</evidence>
<dbReference type="CDD" id="cd17489">
    <property type="entry name" value="MFS_YfcJ_like"/>
    <property type="match status" value="1"/>
</dbReference>
<feature type="domain" description="Major facilitator superfamily (MFS) profile" evidence="6">
    <location>
        <begin position="10"/>
        <end position="388"/>
    </location>
</feature>
<dbReference type="PROSITE" id="PS00216">
    <property type="entry name" value="SUGAR_TRANSPORT_1"/>
    <property type="match status" value="1"/>
</dbReference>
<feature type="transmembrane region" description="Helical" evidence="5">
    <location>
        <begin position="101"/>
        <end position="124"/>
    </location>
</feature>
<name>A0A644TFL7_9ZZZZ</name>
<feature type="transmembrane region" description="Helical" evidence="5">
    <location>
        <begin position="12"/>
        <end position="35"/>
    </location>
</feature>
<evidence type="ECO:0000256" key="1">
    <source>
        <dbReference type="ARBA" id="ARBA00004141"/>
    </source>
</evidence>
<feature type="transmembrane region" description="Helical" evidence="5">
    <location>
        <begin position="298"/>
        <end position="321"/>
    </location>
</feature>
<keyword evidence="4 5" id="KW-0472">Membrane</keyword>
<feature type="transmembrane region" description="Helical" evidence="5">
    <location>
        <begin position="207"/>
        <end position="233"/>
    </location>
</feature>
<feature type="transmembrane region" description="Helical" evidence="5">
    <location>
        <begin position="47"/>
        <end position="65"/>
    </location>
</feature>
<accession>A0A644TFL7</accession>
<evidence type="ECO:0000256" key="5">
    <source>
        <dbReference type="SAM" id="Phobius"/>
    </source>
</evidence>